<feature type="domain" description="Ribosome recycling factor" evidence="5">
    <location>
        <begin position="99"/>
        <end position="237"/>
    </location>
</feature>
<organism evidence="6 7">
    <name type="scientific">Diaphorina citri</name>
    <name type="common">Asian citrus psyllid</name>
    <dbReference type="NCBI Taxonomy" id="121845"/>
    <lineage>
        <taxon>Eukaryota</taxon>
        <taxon>Metazoa</taxon>
        <taxon>Ecdysozoa</taxon>
        <taxon>Arthropoda</taxon>
        <taxon>Hexapoda</taxon>
        <taxon>Insecta</taxon>
        <taxon>Pterygota</taxon>
        <taxon>Neoptera</taxon>
        <taxon>Paraneoptera</taxon>
        <taxon>Hemiptera</taxon>
        <taxon>Sternorrhyncha</taxon>
        <taxon>Psylloidea</taxon>
        <taxon>Psyllidae</taxon>
        <taxon>Diaphorininae</taxon>
        <taxon>Diaphorina</taxon>
    </lineage>
</organism>
<dbReference type="InterPro" id="IPR023584">
    <property type="entry name" value="Ribosome_recyc_fac_dom"/>
</dbReference>
<dbReference type="GO" id="GO:0043023">
    <property type="term" value="F:ribosomal large subunit binding"/>
    <property type="evidence" value="ECO:0007669"/>
    <property type="project" value="TreeGrafter"/>
</dbReference>
<dbReference type="PANTHER" id="PTHR20982">
    <property type="entry name" value="RIBOSOME RECYCLING FACTOR"/>
    <property type="match status" value="1"/>
</dbReference>
<dbReference type="PaxDb" id="121845-A0A1S4EPL3"/>
<evidence type="ECO:0000256" key="1">
    <source>
        <dbReference type="ARBA" id="ARBA00005912"/>
    </source>
</evidence>
<dbReference type="Proteomes" id="UP000079169">
    <property type="component" value="Unplaced"/>
</dbReference>
<evidence type="ECO:0000259" key="5">
    <source>
        <dbReference type="Pfam" id="PF01765"/>
    </source>
</evidence>
<dbReference type="STRING" id="121845.A0A1S4EPL3"/>
<dbReference type="AlphaFoldDB" id="A0A1S4EPL3"/>
<dbReference type="Pfam" id="PF01765">
    <property type="entry name" value="RRF"/>
    <property type="match status" value="1"/>
</dbReference>
<dbReference type="GO" id="GO:0006412">
    <property type="term" value="P:translation"/>
    <property type="evidence" value="ECO:0007669"/>
    <property type="project" value="UniProtKB-KW"/>
</dbReference>
<comment type="similarity">
    <text evidence="1">Belongs to the RRF family.</text>
</comment>
<dbReference type="PANTHER" id="PTHR20982:SF3">
    <property type="entry name" value="MITOCHONDRIAL RIBOSOME RECYCLING FACTOR PSEUDO 1"/>
    <property type="match status" value="1"/>
</dbReference>
<evidence type="ECO:0000256" key="4">
    <source>
        <dbReference type="ARBA" id="ARBA00033107"/>
    </source>
</evidence>
<dbReference type="KEGG" id="dci:103520777"/>
<evidence type="ECO:0000256" key="2">
    <source>
        <dbReference type="ARBA" id="ARBA00020581"/>
    </source>
</evidence>
<dbReference type="SUPFAM" id="SSF55194">
    <property type="entry name" value="Ribosome recycling factor, RRF"/>
    <property type="match status" value="1"/>
</dbReference>
<name>A0A1S4EPL3_DIACI</name>
<keyword evidence="3" id="KW-0648">Protein biosynthesis</keyword>
<proteinExistence type="inferred from homology"/>
<dbReference type="RefSeq" id="XP_017304116.2">
    <property type="nucleotide sequence ID" value="XM_017448627.2"/>
</dbReference>
<evidence type="ECO:0000256" key="3">
    <source>
        <dbReference type="ARBA" id="ARBA00022917"/>
    </source>
</evidence>
<dbReference type="Gene3D" id="3.30.1360.40">
    <property type="match status" value="1"/>
</dbReference>
<evidence type="ECO:0000313" key="6">
    <source>
        <dbReference type="Proteomes" id="UP000079169"/>
    </source>
</evidence>
<accession>A0A1S4EPL3</accession>
<reference evidence="7" key="1">
    <citation type="submission" date="2025-08" db="UniProtKB">
        <authorList>
            <consortium name="RefSeq"/>
        </authorList>
    </citation>
    <scope>IDENTIFICATION</scope>
</reference>
<sequence>MSLILRNLRLSQTLVRNISHSCCCQSIASYHATPYSVHSIAQNFAKTHSVHVVQTRSYAKGKDKPKEKVQRRKEVVIRIFTGGHHKLIQGAKEQMRLCAIESLKVDLSDEYVLARLAQISRKNPKTLIITCHHFSTSGMNNEIPQARRNYYYYSIPIPKVTKEHRESLSKNAKALFVKCKENIRDIQNKYTKTVKNKEKSEGLSQDDVRSVSEQLKLIADQYIEQAEKMLNDKQQELKGDPK</sequence>
<dbReference type="InterPro" id="IPR002661">
    <property type="entry name" value="Ribosome_recyc_fac"/>
</dbReference>
<dbReference type="GeneID" id="103520777"/>
<evidence type="ECO:0000313" key="7">
    <source>
        <dbReference type="RefSeq" id="XP_017304116.2"/>
    </source>
</evidence>
<dbReference type="InterPro" id="IPR036191">
    <property type="entry name" value="RRF_sf"/>
</dbReference>
<dbReference type="Gene3D" id="1.10.132.20">
    <property type="entry name" value="Ribosome-recycling factor"/>
    <property type="match status" value="1"/>
</dbReference>
<protein>
    <recommendedName>
        <fullName evidence="2">Ribosome-recycling factor, mitochondrial</fullName>
    </recommendedName>
    <alternativeName>
        <fullName evidence="4">Ribosome-releasing factor, mitochondrial</fullName>
    </alternativeName>
</protein>
<keyword evidence="6" id="KW-1185">Reference proteome</keyword>
<dbReference type="GO" id="GO:0005739">
    <property type="term" value="C:mitochondrion"/>
    <property type="evidence" value="ECO:0007669"/>
    <property type="project" value="TreeGrafter"/>
</dbReference>
<gene>
    <name evidence="7" type="primary">LOC103520777</name>
</gene>